<dbReference type="PROSITE" id="PS51257">
    <property type="entry name" value="PROKAR_LIPOPROTEIN"/>
    <property type="match status" value="1"/>
</dbReference>
<keyword evidence="5" id="KW-0732">Signal</keyword>
<dbReference type="SUPFAM" id="SSF54106">
    <property type="entry name" value="LysM domain"/>
    <property type="match status" value="1"/>
</dbReference>
<dbReference type="SMART" id="SM00257">
    <property type="entry name" value="LysM"/>
    <property type="match status" value="1"/>
</dbReference>
<dbReference type="Proteomes" id="UP000778797">
    <property type="component" value="Unassembled WGS sequence"/>
</dbReference>
<evidence type="ECO:0000313" key="8">
    <source>
        <dbReference type="Proteomes" id="UP000778797"/>
    </source>
</evidence>
<keyword evidence="2" id="KW-0081">Bacteriolytic enzyme</keyword>
<evidence type="ECO:0000313" key="7">
    <source>
        <dbReference type="EMBL" id="MCC1483924.1"/>
    </source>
</evidence>
<dbReference type="Gene3D" id="3.10.350.10">
    <property type="entry name" value="LysM domain"/>
    <property type="match status" value="1"/>
</dbReference>
<dbReference type="Pfam" id="PF01832">
    <property type="entry name" value="Glucosaminidase"/>
    <property type="match status" value="1"/>
</dbReference>
<keyword evidence="1" id="KW-0929">Antimicrobial</keyword>
<feature type="domain" description="LysM" evidence="6">
    <location>
        <begin position="231"/>
        <end position="274"/>
    </location>
</feature>
<dbReference type="InterPro" id="IPR002901">
    <property type="entry name" value="MGlyc_endo_b_GlcNAc-like_dom"/>
</dbReference>
<dbReference type="Gene3D" id="1.10.530.10">
    <property type="match status" value="1"/>
</dbReference>
<dbReference type="SMART" id="SM00047">
    <property type="entry name" value="LYZ2"/>
    <property type="match status" value="1"/>
</dbReference>
<dbReference type="Pfam" id="PF01476">
    <property type="entry name" value="LysM"/>
    <property type="match status" value="1"/>
</dbReference>
<evidence type="ECO:0000256" key="5">
    <source>
        <dbReference type="SAM" id="SignalP"/>
    </source>
</evidence>
<dbReference type="InterPro" id="IPR036779">
    <property type="entry name" value="LysM_dom_sf"/>
</dbReference>
<sequence>MKIRIILIIFAVMLSSCGSKKGIVTKKKNNTTKTESTTITKSSEEEKVKDEIKEEITTKPTPSKVRTSVEKYIDQYASIAMDEMRKSKIPASITLAQGILESGSGNGRLAKEANNHFGIKCHGWKGAKIYHDDDRSQECFRKYKEAASSYKDHSEFLTSRKRYSKLFELKIDDYGGWAKGLKAAGYATDRKYPQKLIDLIKRYQLYRYDDEVLNRVAYGSGKGPVIVIKGIRHIVSKGDTLYSISKKFGITVEQIKKDNNLTSNDLSVGQVLIINKN</sequence>
<dbReference type="PANTHER" id="PTHR33308">
    <property type="entry name" value="PEPTIDOGLYCAN HYDROLASE FLGJ"/>
    <property type="match status" value="1"/>
</dbReference>
<evidence type="ECO:0000256" key="2">
    <source>
        <dbReference type="ARBA" id="ARBA00022638"/>
    </source>
</evidence>
<dbReference type="CDD" id="cd00118">
    <property type="entry name" value="LysM"/>
    <property type="match status" value="1"/>
</dbReference>
<feature type="signal peptide" evidence="5">
    <location>
        <begin position="1"/>
        <end position="21"/>
    </location>
</feature>
<gene>
    <name evidence="7" type="ORF">J1C55_04920</name>
</gene>
<feature type="chain" id="PRO_5046466020" description="Peptidoglycan hydrolase" evidence="5">
    <location>
        <begin position="22"/>
        <end position="277"/>
    </location>
</feature>
<dbReference type="PROSITE" id="PS51782">
    <property type="entry name" value="LYSM"/>
    <property type="match status" value="1"/>
</dbReference>
<evidence type="ECO:0000256" key="3">
    <source>
        <dbReference type="ARBA" id="ARBA00022801"/>
    </source>
</evidence>
<comment type="caution">
    <text evidence="7">The sequence shown here is derived from an EMBL/GenBank/DDBJ whole genome shotgun (WGS) entry which is preliminary data.</text>
</comment>
<evidence type="ECO:0000259" key="6">
    <source>
        <dbReference type="PROSITE" id="PS51782"/>
    </source>
</evidence>
<evidence type="ECO:0000256" key="1">
    <source>
        <dbReference type="ARBA" id="ARBA00022529"/>
    </source>
</evidence>
<dbReference type="EMBL" id="JAFMPT010000004">
    <property type="protein sequence ID" value="MCC1483924.1"/>
    <property type="molecule type" value="Genomic_DNA"/>
</dbReference>
<proteinExistence type="predicted"/>
<evidence type="ECO:0000256" key="4">
    <source>
        <dbReference type="ARBA" id="ARBA00032108"/>
    </source>
</evidence>
<dbReference type="InterPro" id="IPR051056">
    <property type="entry name" value="Glycosyl_Hydrolase_73"/>
</dbReference>
<name>A0ABS8EL24_9FLAO</name>
<reference evidence="8" key="2">
    <citation type="submission" date="2023-07" db="EMBL/GenBank/DDBJ databases">
        <title>Genome of Winogradskyella sp. E313.</title>
        <authorList>
            <person name="Zhou Y."/>
        </authorList>
    </citation>
    <scope>NUCLEOTIDE SEQUENCE [LARGE SCALE GENOMIC DNA]</scope>
    <source>
        <strain evidence="8">E313</strain>
    </source>
</reference>
<reference evidence="8" key="1">
    <citation type="submission" date="2021-03" db="EMBL/GenBank/DDBJ databases">
        <title>Genome of Cognatishimia sp. F0-27.</title>
        <authorList>
            <person name="Ping X."/>
        </authorList>
    </citation>
    <scope>NUCLEOTIDE SEQUENCE [LARGE SCALE GENOMIC DNA]</scope>
    <source>
        <strain evidence="8">E313</strain>
    </source>
</reference>
<accession>A0ABS8EL24</accession>
<keyword evidence="8" id="KW-1185">Reference proteome</keyword>
<dbReference type="InterPro" id="IPR018392">
    <property type="entry name" value="LysM"/>
</dbReference>
<organism evidence="7 8">
    <name type="scientific">Winogradskyella immobilis</name>
    <dbReference type="NCBI Taxonomy" id="2816852"/>
    <lineage>
        <taxon>Bacteria</taxon>
        <taxon>Pseudomonadati</taxon>
        <taxon>Bacteroidota</taxon>
        <taxon>Flavobacteriia</taxon>
        <taxon>Flavobacteriales</taxon>
        <taxon>Flavobacteriaceae</taxon>
        <taxon>Winogradskyella</taxon>
    </lineage>
</organism>
<protein>
    <recommendedName>
        <fullName evidence="4">Peptidoglycan hydrolase</fullName>
    </recommendedName>
</protein>
<dbReference type="PANTHER" id="PTHR33308:SF9">
    <property type="entry name" value="PEPTIDOGLYCAN HYDROLASE FLGJ"/>
    <property type="match status" value="1"/>
</dbReference>
<keyword evidence="3" id="KW-0378">Hydrolase</keyword>
<dbReference type="RefSeq" id="WP_227476367.1">
    <property type="nucleotide sequence ID" value="NZ_JAFMPT010000004.1"/>
</dbReference>